<dbReference type="GO" id="GO:0030145">
    <property type="term" value="F:manganese ion binding"/>
    <property type="evidence" value="ECO:0007669"/>
    <property type="project" value="UniProtKB-UniRule"/>
</dbReference>
<dbReference type="HAMAP" id="MF_00181">
    <property type="entry name" value="Cytosol_peptidase_M17"/>
    <property type="match status" value="1"/>
</dbReference>
<comment type="catalytic activity">
    <reaction evidence="1 8">
        <text>Release of an N-terminal amino acid, Xaa-|-Yaa-, in which Xaa is preferably Leu, but may be other amino acids including Pro although not Arg or Lys, and Yaa may be Pro. Amino acid amides and methyl esters are also readily hydrolyzed, but rates on arylamides are exceedingly low.</text>
        <dbReference type="EC" id="3.4.11.1"/>
    </reaction>
</comment>
<dbReference type="AlphaFoldDB" id="A0A059XWY6"/>
<evidence type="ECO:0000256" key="1">
    <source>
        <dbReference type="ARBA" id="ARBA00000135"/>
    </source>
</evidence>
<dbReference type="HOGENOM" id="CLU_013734_2_2_0"/>
<dbReference type="Pfam" id="PF00883">
    <property type="entry name" value="Peptidase_M17"/>
    <property type="match status" value="1"/>
</dbReference>
<feature type="binding site" evidence="8">
    <location>
        <position position="303"/>
    </location>
    <ligand>
        <name>Mn(2+)</name>
        <dbReference type="ChEBI" id="CHEBI:29035"/>
        <label>2</label>
    </ligand>
</feature>
<keyword evidence="5 8" id="KW-0645">Protease</keyword>
<comment type="cofactor">
    <cofactor evidence="8">
        <name>Mn(2+)</name>
        <dbReference type="ChEBI" id="CHEBI:29035"/>
    </cofactor>
    <text evidence="8">Binds 2 manganese ions per subunit.</text>
</comment>
<evidence type="ECO:0000256" key="6">
    <source>
        <dbReference type="ARBA" id="ARBA00022801"/>
    </source>
</evidence>
<evidence type="ECO:0000256" key="7">
    <source>
        <dbReference type="ARBA" id="ARBA00023211"/>
    </source>
</evidence>
<feature type="binding site" evidence="8">
    <location>
        <position position="326"/>
    </location>
    <ligand>
        <name>Mn(2+)</name>
        <dbReference type="ChEBI" id="CHEBI:29035"/>
        <label>2</label>
    </ligand>
</feature>
<keyword evidence="6 8" id="KW-0378">Hydrolase</keyword>
<dbReference type="Proteomes" id="UP000027059">
    <property type="component" value="Chromosome"/>
</dbReference>
<keyword evidence="9" id="KW-1133">Transmembrane helix</keyword>
<feature type="binding site" evidence="8">
    <location>
        <position position="385"/>
    </location>
    <ligand>
        <name>Mn(2+)</name>
        <dbReference type="ChEBI" id="CHEBI:29035"/>
        <label>1</label>
    </ligand>
</feature>
<dbReference type="Gene3D" id="3.40.630.10">
    <property type="entry name" value="Zn peptidases"/>
    <property type="match status" value="1"/>
</dbReference>
<feature type="binding site" evidence="8">
    <location>
        <position position="308"/>
    </location>
    <ligand>
        <name>Mn(2+)</name>
        <dbReference type="ChEBI" id="CHEBI:29035"/>
        <label>1</label>
    </ligand>
</feature>
<evidence type="ECO:0000313" key="11">
    <source>
        <dbReference type="EMBL" id="AIA29801.1"/>
    </source>
</evidence>
<organism evidence="11 12">
    <name type="scientific">Leptospirillum ferriphilum YSK</name>
    <dbReference type="NCBI Taxonomy" id="1441628"/>
    <lineage>
        <taxon>Bacteria</taxon>
        <taxon>Pseudomonadati</taxon>
        <taxon>Nitrospirota</taxon>
        <taxon>Nitrospiria</taxon>
        <taxon>Nitrospirales</taxon>
        <taxon>Nitrospiraceae</taxon>
        <taxon>Leptospirillum</taxon>
    </lineage>
</organism>
<name>A0A059XWY6_9BACT</name>
<keyword evidence="8" id="KW-0479">Metal-binding</keyword>
<evidence type="ECO:0000259" key="10">
    <source>
        <dbReference type="PROSITE" id="PS00631"/>
    </source>
</evidence>
<keyword evidence="7 8" id="KW-0464">Manganese</keyword>
<dbReference type="EMBL" id="CP007243">
    <property type="protein sequence ID" value="AIA29801.1"/>
    <property type="molecule type" value="Genomic_DNA"/>
</dbReference>
<keyword evidence="9" id="KW-0812">Transmembrane</keyword>
<dbReference type="EC" id="3.4.11.10" evidence="8"/>
<reference evidence="11 12" key="2">
    <citation type="journal article" date="2015" name="Biomed. Res. Int.">
        <title>Effects of Arsenite Resistance on the Growth and Functional Gene Expression of Leptospirillum ferriphilum and Acidithiobacillus thiooxidans in Pure Culture and Coculture.</title>
        <authorList>
            <person name="Jiang H."/>
            <person name="Liang Y."/>
            <person name="Yin H."/>
            <person name="Xiao Y."/>
            <person name="Guo X."/>
            <person name="Xu Y."/>
            <person name="Hu Q."/>
            <person name="Liu H."/>
            <person name="Liu X."/>
        </authorList>
    </citation>
    <scope>NUCLEOTIDE SEQUENCE [LARGE SCALE GENOMIC DNA]</scope>
    <source>
        <strain evidence="11 12">YSK</strain>
    </source>
</reference>
<dbReference type="OrthoDB" id="9809354at2"/>
<sequence>MVDAFNRLFRTKERVWVGMDREKVDKVEIAAKTGDPLTSSAEGLVFGVWDDGRMAQDFRKRLDGALQGEVSRILDNGEFKGSSNDVLFLPTMGKLSARYIVLAGLGSREKTSPELIRKVSGTVARAARSRNLASLASTLVSNDVAEPEHVSEAIVEGTFLALYRFDHYKSTDNKDKKEKNKKAAAVSKDFASLHLFSSREAEKKVRKGIDWARAILRGTYLARDLGNHPANVATPSMIAQTASVECQKRGIHFVSYDREKLEEMGLGALVGVAKGSMEPARLIQLEYRPSKAANAKPVLLVGKTLTFDSGGISLKPAEKMETMKGDMSGGAAVLGTMMAIADLGIPLWVVGLMPATENMPSGTANKPGDVLRAFNGKTIEVINTDAEGRLILADALSWGVKKFDPALVIDLATLTGAVTVALGAHAIGVLGNDQKRLSEVLEIGERVGEKGWQLPLFEEYFEQIKSPIADIQNVGGRGAGTITAAAFLSHFVDEKPWVHLDIAGTAWVESDEPYKPKGNVGIGIRLLTHYLGKLSEDKDLRKPEKRESRKK</sequence>
<evidence type="ECO:0000256" key="8">
    <source>
        <dbReference type="HAMAP-Rule" id="MF_00181"/>
    </source>
</evidence>
<evidence type="ECO:0000313" key="12">
    <source>
        <dbReference type="Proteomes" id="UP000027059"/>
    </source>
</evidence>
<protein>
    <recommendedName>
        <fullName evidence="8">Probable cytosol aminopeptidase</fullName>
        <ecNumber evidence="8">3.4.11.1</ecNumber>
    </recommendedName>
    <alternativeName>
        <fullName evidence="8">Leucine aminopeptidase</fullName>
        <shortName evidence="8">LAP</shortName>
        <ecNumber evidence="8">3.4.11.10</ecNumber>
    </alternativeName>
    <alternativeName>
        <fullName evidence="8">Leucyl aminopeptidase</fullName>
    </alternativeName>
</protein>
<dbReference type="InterPro" id="IPR043472">
    <property type="entry name" value="Macro_dom-like"/>
</dbReference>
<evidence type="ECO:0000256" key="9">
    <source>
        <dbReference type="SAM" id="Phobius"/>
    </source>
</evidence>
<dbReference type="PROSITE" id="PS00631">
    <property type="entry name" value="CYTOSOL_AP"/>
    <property type="match status" value="1"/>
</dbReference>
<dbReference type="NCBIfam" id="NF002074">
    <property type="entry name" value="PRK00913.1-4"/>
    <property type="match status" value="1"/>
</dbReference>
<evidence type="ECO:0000256" key="5">
    <source>
        <dbReference type="ARBA" id="ARBA00022670"/>
    </source>
</evidence>
<dbReference type="Gene3D" id="3.40.220.10">
    <property type="entry name" value="Leucine Aminopeptidase, subunit E, domain 1"/>
    <property type="match status" value="1"/>
</dbReference>
<comment type="catalytic activity">
    <reaction evidence="2 8">
        <text>Release of an N-terminal amino acid, preferentially leucine, but not glutamic or aspartic acids.</text>
        <dbReference type="EC" id="3.4.11.10"/>
    </reaction>
</comment>
<reference evidence="12" key="1">
    <citation type="submission" date="2014-02" db="EMBL/GenBank/DDBJ databases">
        <title>Complete genome sequence and comparative genomic analysis of the nitrogen-fixing bacterium Leptospirillum ferriphilum YSK.</title>
        <authorList>
            <person name="Guo X."/>
            <person name="Yin H."/>
            <person name="Liang Y."/>
            <person name="Hu Q."/>
            <person name="Ma L."/>
            <person name="Xiao Y."/>
            <person name="Zhang X."/>
            <person name="Qiu G."/>
            <person name="Liu X."/>
        </authorList>
    </citation>
    <scope>NUCLEOTIDE SEQUENCE [LARGE SCALE GENOMIC DNA]</scope>
    <source>
        <strain evidence="12">YSK</strain>
    </source>
</reference>
<evidence type="ECO:0000256" key="4">
    <source>
        <dbReference type="ARBA" id="ARBA00022438"/>
    </source>
</evidence>
<feature type="binding site" evidence="8">
    <location>
        <position position="308"/>
    </location>
    <ligand>
        <name>Mn(2+)</name>
        <dbReference type="ChEBI" id="CHEBI:29035"/>
        <label>2</label>
    </ligand>
</feature>
<comment type="function">
    <text evidence="8">Presumably involved in the processing and regular turnover of intracellular proteins. Catalyzes the removal of unsubstituted N-terminal amino acids from various peptides.</text>
</comment>
<feature type="active site" evidence="8">
    <location>
        <position position="315"/>
    </location>
</feature>
<dbReference type="GO" id="GO:0005737">
    <property type="term" value="C:cytoplasm"/>
    <property type="evidence" value="ECO:0007669"/>
    <property type="project" value="UniProtKB-SubCell"/>
</dbReference>
<dbReference type="KEGG" id="lfp:Y981_00040"/>
<dbReference type="NCBIfam" id="NF002073">
    <property type="entry name" value="PRK00913.1-2"/>
    <property type="match status" value="1"/>
</dbReference>
<feature type="transmembrane region" description="Helical" evidence="9">
    <location>
        <begin position="406"/>
        <end position="430"/>
    </location>
</feature>
<accession>A0A059XWY6</accession>
<keyword evidence="12" id="KW-1185">Reference proteome</keyword>
<comment type="similarity">
    <text evidence="3 8">Belongs to the peptidase M17 family.</text>
</comment>
<dbReference type="InterPro" id="IPR011356">
    <property type="entry name" value="Leucine_aapep/pepB"/>
</dbReference>
<dbReference type="GO" id="GO:0006508">
    <property type="term" value="P:proteolysis"/>
    <property type="evidence" value="ECO:0007669"/>
    <property type="project" value="UniProtKB-KW"/>
</dbReference>
<dbReference type="InterPro" id="IPR008283">
    <property type="entry name" value="Peptidase_M17_N"/>
</dbReference>
<dbReference type="SUPFAM" id="SSF52949">
    <property type="entry name" value="Macro domain-like"/>
    <property type="match status" value="1"/>
</dbReference>
<dbReference type="CDD" id="cd00433">
    <property type="entry name" value="Peptidase_M17"/>
    <property type="match status" value="1"/>
</dbReference>
<evidence type="ECO:0000256" key="2">
    <source>
        <dbReference type="ARBA" id="ARBA00000967"/>
    </source>
</evidence>
<dbReference type="Pfam" id="PF02789">
    <property type="entry name" value="Peptidase_M17_N"/>
    <property type="match status" value="1"/>
</dbReference>
<dbReference type="NCBIfam" id="NF002083">
    <property type="entry name" value="PRK00913.3-5"/>
    <property type="match status" value="1"/>
</dbReference>
<feature type="transmembrane region" description="Helical" evidence="9">
    <location>
        <begin position="329"/>
        <end position="350"/>
    </location>
</feature>
<dbReference type="EC" id="3.4.11.1" evidence="8"/>
<gene>
    <name evidence="8" type="primary">pepA</name>
    <name evidence="11" type="ORF">Y981_00040</name>
</gene>
<feature type="binding site" evidence="8">
    <location>
        <position position="387"/>
    </location>
    <ligand>
        <name>Mn(2+)</name>
        <dbReference type="ChEBI" id="CHEBI:29035"/>
        <label>2</label>
    </ligand>
</feature>
<dbReference type="PANTHER" id="PTHR11963">
    <property type="entry name" value="LEUCINE AMINOPEPTIDASE-RELATED"/>
    <property type="match status" value="1"/>
</dbReference>
<feature type="binding site" evidence="8">
    <location>
        <position position="387"/>
    </location>
    <ligand>
        <name>Mn(2+)</name>
        <dbReference type="ChEBI" id="CHEBI:29035"/>
        <label>1</label>
    </ligand>
</feature>
<dbReference type="PRINTS" id="PR00481">
    <property type="entry name" value="LAMNOPPTDASE"/>
</dbReference>
<keyword evidence="9" id="KW-0472">Membrane</keyword>
<proteinExistence type="inferred from homology"/>
<dbReference type="GO" id="GO:0070006">
    <property type="term" value="F:metalloaminopeptidase activity"/>
    <property type="evidence" value="ECO:0007669"/>
    <property type="project" value="InterPro"/>
</dbReference>
<dbReference type="PANTHER" id="PTHR11963:SF23">
    <property type="entry name" value="CYTOSOL AMINOPEPTIDASE"/>
    <property type="match status" value="1"/>
</dbReference>
<dbReference type="SUPFAM" id="SSF53187">
    <property type="entry name" value="Zn-dependent exopeptidases"/>
    <property type="match status" value="1"/>
</dbReference>
<evidence type="ECO:0000256" key="3">
    <source>
        <dbReference type="ARBA" id="ARBA00009528"/>
    </source>
</evidence>
<feature type="active site" evidence="8">
    <location>
        <position position="389"/>
    </location>
</feature>
<keyword evidence="8" id="KW-0963">Cytoplasm</keyword>
<comment type="subcellular location">
    <subcellularLocation>
        <location evidence="8">Cytoplasm</location>
    </subcellularLocation>
</comment>
<keyword evidence="4 8" id="KW-0031">Aminopeptidase</keyword>
<dbReference type="InterPro" id="IPR000819">
    <property type="entry name" value="Peptidase_M17_C"/>
</dbReference>
<feature type="domain" description="Cytosol aminopeptidase" evidence="10">
    <location>
        <begin position="383"/>
        <end position="390"/>
    </location>
</feature>
<dbReference type="InterPro" id="IPR023042">
    <property type="entry name" value="Peptidase_M17_leu_NH2_pept"/>
</dbReference>